<dbReference type="Proteomes" id="UP000431744">
    <property type="component" value="Unassembled WGS sequence"/>
</dbReference>
<dbReference type="OrthoDB" id="4481397at2"/>
<feature type="transmembrane region" description="Helical" evidence="1">
    <location>
        <begin position="12"/>
        <end position="32"/>
    </location>
</feature>
<reference evidence="2 3" key="1">
    <citation type="submission" date="2019-09" db="EMBL/GenBank/DDBJ databases">
        <title>Phylogeny of genus Pseudoclavibacter and closely related genus.</title>
        <authorList>
            <person name="Li Y."/>
        </authorList>
    </citation>
    <scope>NUCLEOTIDE SEQUENCE [LARGE SCALE GENOMIC DNA]</scope>
    <source>
        <strain evidence="2 3">EGI 60007</strain>
    </source>
</reference>
<comment type="caution">
    <text evidence="2">The sequence shown here is derived from an EMBL/GenBank/DDBJ whole genome shotgun (WGS) entry which is preliminary data.</text>
</comment>
<dbReference type="RefSeq" id="WP_158027660.1">
    <property type="nucleotide sequence ID" value="NZ_BMHG01000001.1"/>
</dbReference>
<evidence type="ECO:0000313" key="2">
    <source>
        <dbReference type="EMBL" id="KAB1649079.1"/>
    </source>
</evidence>
<gene>
    <name evidence="2" type="ORF">F8O04_02005</name>
</gene>
<feature type="transmembrane region" description="Helical" evidence="1">
    <location>
        <begin position="90"/>
        <end position="114"/>
    </location>
</feature>
<dbReference type="AlphaFoldDB" id="A0A6H9WDS0"/>
<keyword evidence="3" id="KW-1185">Reference proteome</keyword>
<keyword evidence="1" id="KW-0812">Transmembrane</keyword>
<proteinExistence type="predicted"/>
<sequence>MEGYQSPPIGMAILIAILLLAGNLLVILTISLCANGTITRGGLAGIRTAATRVSEAAWTAGHAAALPVARVGHGVGAVCAVGSLLVSNTVLPYLLVLGTAVAVMIVSVVVEAVVAHRAAERAEAPASRPHLRRPRRDR</sequence>
<protein>
    <recommendedName>
        <fullName evidence="4">SdpI family protein</fullName>
    </recommendedName>
</protein>
<keyword evidence="1" id="KW-1133">Transmembrane helix</keyword>
<accession>A0A6H9WDS0</accession>
<keyword evidence="1" id="KW-0472">Membrane</keyword>
<name>A0A6H9WDS0_9MICO</name>
<organism evidence="2 3">
    <name type="scientific">Pseudoclavibacter endophyticus</name>
    <dbReference type="NCBI Taxonomy" id="1778590"/>
    <lineage>
        <taxon>Bacteria</taxon>
        <taxon>Bacillati</taxon>
        <taxon>Actinomycetota</taxon>
        <taxon>Actinomycetes</taxon>
        <taxon>Micrococcales</taxon>
        <taxon>Microbacteriaceae</taxon>
        <taxon>Pseudoclavibacter</taxon>
    </lineage>
</organism>
<evidence type="ECO:0000313" key="3">
    <source>
        <dbReference type="Proteomes" id="UP000431744"/>
    </source>
</evidence>
<evidence type="ECO:0008006" key="4">
    <source>
        <dbReference type="Google" id="ProtNLM"/>
    </source>
</evidence>
<evidence type="ECO:0000256" key="1">
    <source>
        <dbReference type="SAM" id="Phobius"/>
    </source>
</evidence>
<dbReference type="EMBL" id="WBJY01000001">
    <property type="protein sequence ID" value="KAB1649079.1"/>
    <property type="molecule type" value="Genomic_DNA"/>
</dbReference>